<gene>
    <name evidence="5" type="ORF">NE237_001738</name>
</gene>
<protein>
    <recommendedName>
        <fullName evidence="4">TIR domain-containing protein</fullName>
    </recommendedName>
</protein>
<evidence type="ECO:0000256" key="1">
    <source>
        <dbReference type="ARBA" id="ARBA00022614"/>
    </source>
</evidence>
<dbReference type="Gene3D" id="3.40.50.300">
    <property type="entry name" value="P-loop containing nucleotide triphosphate hydrolases"/>
    <property type="match status" value="1"/>
</dbReference>
<keyword evidence="1" id="KW-0433">Leucine-rich repeat</keyword>
<evidence type="ECO:0000256" key="3">
    <source>
        <dbReference type="ARBA" id="ARBA00023027"/>
    </source>
</evidence>
<dbReference type="InterPro" id="IPR000157">
    <property type="entry name" value="TIR_dom"/>
</dbReference>
<dbReference type="PROSITE" id="PS50104">
    <property type="entry name" value="TIR"/>
    <property type="match status" value="1"/>
</dbReference>
<keyword evidence="6" id="KW-1185">Reference proteome</keyword>
<dbReference type="PRINTS" id="PR00364">
    <property type="entry name" value="DISEASERSIST"/>
</dbReference>
<name>A0A9Q0QYN4_9MAGN</name>
<dbReference type="SUPFAM" id="SSF46785">
    <property type="entry name" value="Winged helix' DNA-binding domain"/>
    <property type="match status" value="1"/>
</dbReference>
<dbReference type="SMART" id="SM00255">
    <property type="entry name" value="TIR"/>
    <property type="match status" value="1"/>
</dbReference>
<dbReference type="PANTHER" id="PTHR11017">
    <property type="entry name" value="LEUCINE-RICH REPEAT-CONTAINING PROTEIN"/>
    <property type="match status" value="1"/>
</dbReference>
<dbReference type="GO" id="GO:0043531">
    <property type="term" value="F:ADP binding"/>
    <property type="evidence" value="ECO:0007669"/>
    <property type="project" value="InterPro"/>
</dbReference>
<dbReference type="Pfam" id="PF00931">
    <property type="entry name" value="NB-ARC"/>
    <property type="match status" value="1"/>
</dbReference>
<dbReference type="Proteomes" id="UP001141806">
    <property type="component" value="Unassembled WGS sequence"/>
</dbReference>
<feature type="domain" description="TIR" evidence="4">
    <location>
        <begin position="18"/>
        <end position="187"/>
    </location>
</feature>
<dbReference type="AlphaFoldDB" id="A0A9Q0QYN4"/>
<dbReference type="InterPro" id="IPR002182">
    <property type="entry name" value="NB-ARC"/>
</dbReference>
<dbReference type="OrthoDB" id="1357022at2759"/>
<dbReference type="FunFam" id="3.40.50.10140:FF:000007">
    <property type="entry name" value="Disease resistance protein (TIR-NBS-LRR class)"/>
    <property type="match status" value="1"/>
</dbReference>
<evidence type="ECO:0000259" key="4">
    <source>
        <dbReference type="PROSITE" id="PS50104"/>
    </source>
</evidence>
<dbReference type="SUPFAM" id="SSF52540">
    <property type="entry name" value="P-loop containing nucleoside triphosphate hydrolases"/>
    <property type="match status" value="1"/>
</dbReference>
<dbReference type="InterPro" id="IPR044974">
    <property type="entry name" value="Disease_R_plants"/>
</dbReference>
<dbReference type="GO" id="GO:0006952">
    <property type="term" value="P:defense response"/>
    <property type="evidence" value="ECO:0007669"/>
    <property type="project" value="UniProtKB-KW"/>
</dbReference>
<dbReference type="InterPro" id="IPR035897">
    <property type="entry name" value="Toll_tir_struct_dom_sf"/>
</dbReference>
<dbReference type="SUPFAM" id="SSF52058">
    <property type="entry name" value="L domain-like"/>
    <property type="match status" value="1"/>
</dbReference>
<dbReference type="InterPro" id="IPR036390">
    <property type="entry name" value="WH_DNA-bd_sf"/>
</dbReference>
<dbReference type="SUPFAM" id="SSF52200">
    <property type="entry name" value="Toll/Interleukin receptor TIR domain"/>
    <property type="match status" value="1"/>
</dbReference>
<dbReference type="InterPro" id="IPR042197">
    <property type="entry name" value="Apaf_helical"/>
</dbReference>
<proteinExistence type="predicted"/>
<dbReference type="InterPro" id="IPR027417">
    <property type="entry name" value="P-loop_NTPase"/>
</dbReference>
<evidence type="ECO:0000256" key="2">
    <source>
        <dbReference type="ARBA" id="ARBA00022821"/>
    </source>
</evidence>
<dbReference type="InterPro" id="IPR058192">
    <property type="entry name" value="WHD_ROQ1-like"/>
</dbReference>
<dbReference type="Gene3D" id="3.40.50.10140">
    <property type="entry name" value="Toll/interleukin-1 receptor homology (TIR) domain"/>
    <property type="match status" value="1"/>
</dbReference>
<evidence type="ECO:0000313" key="6">
    <source>
        <dbReference type="Proteomes" id="UP001141806"/>
    </source>
</evidence>
<accession>A0A9Q0QYN4</accession>
<organism evidence="5 6">
    <name type="scientific">Protea cynaroides</name>
    <dbReference type="NCBI Taxonomy" id="273540"/>
    <lineage>
        <taxon>Eukaryota</taxon>
        <taxon>Viridiplantae</taxon>
        <taxon>Streptophyta</taxon>
        <taxon>Embryophyta</taxon>
        <taxon>Tracheophyta</taxon>
        <taxon>Spermatophyta</taxon>
        <taxon>Magnoliopsida</taxon>
        <taxon>Proteales</taxon>
        <taxon>Proteaceae</taxon>
        <taxon>Protea</taxon>
    </lineage>
</organism>
<dbReference type="Pfam" id="PF01582">
    <property type="entry name" value="TIR"/>
    <property type="match status" value="1"/>
</dbReference>
<dbReference type="Gene3D" id="1.10.8.430">
    <property type="entry name" value="Helical domain of apoptotic protease-activating factors"/>
    <property type="match status" value="1"/>
</dbReference>
<comment type="caution">
    <text evidence="5">The sequence shown here is derived from an EMBL/GenBank/DDBJ whole genome shotgun (WGS) entry which is preliminary data.</text>
</comment>
<dbReference type="GO" id="GO:0007165">
    <property type="term" value="P:signal transduction"/>
    <property type="evidence" value="ECO:0007669"/>
    <property type="project" value="InterPro"/>
</dbReference>
<dbReference type="EMBL" id="JAMYWD010000003">
    <property type="protein sequence ID" value="KAJ4976632.1"/>
    <property type="molecule type" value="Genomic_DNA"/>
</dbReference>
<keyword evidence="3" id="KW-0520">NAD</keyword>
<reference evidence="5" key="1">
    <citation type="journal article" date="2023" name="Plant J.">
        <title>The genome of the king protea, Protea cynaroides.</title>
        <authorList>
            <person name="Chang J."/>
            <person name="Duong T.A."/>
            <person name="Schoeman C."/>
            <person name="Ma X."/>
            <person name="Roodt D."/>
            <person name="Barker N."/>
            <person name="Li Z."/>
            <person name="Van de Peer Y."/>
            <person name="Mizrachi E."/>
        </authorList>
    </citation>
    <scope>NUCLEOTIDE SEQUENCE</scope>
    <source>
        <tissue evidence="5">Young leaves</tissue>
    </source>
</reference>
<dbReference type="Pfam" id="PF23282">
    <property type="entry name" value="WHD_ROQ1"/>
    <property type="match status" value="1"/>
</dbReference>
<dbReference type="PANTHER" id="PTHR11017:SF385">
    <property type="entry name" value="DISEASE RESISTANCE PROTEIN (TIR-NBS-LRR CLASS)-RELATED"/>
    <property type="match status" value="1"/>
</dbReference>
<evidence type="ECO:0000313" key="5">
    <source>
        <dbReference type="EMBL" id="KAJ4976632.1"/>
    </source>
</evidence>
<keyword evidence="2" id="KW-0611">Plant defense</keyword>
<sequence length="701" mass="81084">MASSSRDTTSSVLSGGSSSYDVFINFRGVDTRENFVYLLSNAFRKDGIHTFIDSEELGEGEEICPSLLRVIQRSKISIPVFSKRYADSKYCLLELAEIWECHISNGQTVLPIFIDVEPRDVRNLKGSFQESFQKHQKKYENVAIVNDWKNALEKVGNLKGWTIQGDATIKEQSNIVELVVQKVLRELASTPLKEPKHLVGIDSHVNKVLSLLNIGSNDVRFVAICGMGGLGKTTIAEMVYNCIFRSFKGSSFLTDVREEASQGNKGLVSLQKRLLRDIFKRDQDQEFSIVSRGSKFIAERLHRENILLILDDVDDHEQLDALAGGFNWFGPKSRVIITTRDDHILNVHEKEIGKDIQIYKPEELNSENSLQLLSLHAFSKNEPPEDYRQLSREIVCYAEGLPLTLEVLGSFLSDKKDKEEWEDTLERLKDISNDKVIGKSIKTYDEKVFGKLMISYNKLGDPEKTIFLDVACHFSNYEKDTPFAIWEACELHPRLAIKELIQKHLLKIDEFGYLKMHDQLRYMGRTIVLKDSNKDPTKRSRLWSEDEIWKVLKENSEIQMVEGILLNGGFEYEAQVDLSCEDFQRMPNLRFLQLHNFDNLNGNFVHFPSKLRWFHWQQFDSKVIPSMFYHRELVHLDLSFNCCKRLWHDLPQNENEVQYLSILFFFWFFFSVLLSKLNSVNNVFLCLTAFPKVEGSYPNFL</sequence>